<dbReference type="Proteomes" id="UP000095767">
    <property type="component" value="Unassembled WGS sequence"/>
</dbReference>
<dbReference type="EMBL" id="LWDX02038515">
    <property type="protein sequence ID" value="OEL24981.1"/>
    <property type="molecule type" value="Genomic_DNA"/>
</dbReference>
<keyword evidence="2" id="KW-1185">Reference proteome</keyword>
<reference evidence="1 2" key="1">
    <citation type="submission" date="2016-09" db="EMBL/GenBank/DDBJ databases">
        <title>The draft genome of Dichanthelium oligosanthes: A C3 panicoid grass species.</title>
        <authorList>
            <person name="Studer A.J."/>
            <person name="Schnable J.C."/>
            <person name="Brutnell T.P."/>
        </authorList>
    </citation>
    <scope>NUCLEOTIDE SEQUENCE [LARGE SCALE GENOMIC DNA]</scope>
    <source>
        <strain evidence="2">cv. Kellogg 1175</strain>
        <tissue evidence="1">Leaf</tissue>
    </source>
</reference>
<gene>
    <name evidence="1" type="ORF">BAE44_0014001</name>
</gene>
<name>A0A1E5VIP0_9POAL</name>
<organism evidence="1 2">
    <name type="scientific">Dichanthelium oligosanthes</name>
    <dbReference type="NCBI Taxonomy" id="888268"/>
    <lineage>
        <taxon>Eukaryota</taxon>
        <taxon>Viridiplantae</taxon>
        <taxon>Streptophyta</taxon>
        <taxon>Embryophyta</taxon>
        <taxon>Tracheophyta</taxon>
        <taxon>Spermatophyta</taxon>
        <taxon>Magnoliopsida</taxon>
        <taxon>Liliopsida</taxon>
        <taxon>Poales</taxon>
        <taxon>Poaceae</taxon>
        <taxon>PACMAD clade</taxon>
        <taxon>Panicoideae</taxon>
        <taxon>Panicodae</taxon>
        <taxon>Paniceae</taxon>
        <taxon>Dichantheliinae</taxon>
        <taxon>Dichanthelium</taxon>
    </lineage>
</organism>
<sequence>MGGKAMRAGVAAAMATAVFLAVAVSGAVGALVLSRFAEAPEYRNGEGCLVAAAGLCDPGLVHIAMTLAAKDPEPELLRRAVAASFPSLRFYIPRLRRARSRRRLAPLGDAPACPRRRRGARVLPRQLLPLLHAGLLV</sequence>
<dbReference type="AlphaFoldDB" id="A0A1E5VIP0"/>
<evidence type="ECO:0000313" key="1">
    <source>
        <dbReference type="EMBL" id="OEL24981.1"/>
    </source>
</evidence>
<evidence type="ECO:0000313" key="2">
    <source>
        <dbReference type="Proteomes" id="UP000095767"/>
    </source>
</evidence>
<accession>A0A1E5VIP0</accession>
<comment type="caution">
    <text evidence="1">The sequence shown here is derived from an EMBL/GenBank/DDBJ whole genome shotgun (WGS) entry which is preliminary data.</text>
</comment>
<protein>
    <submittedName>
        <fullName evidence="1">Uncharacterized protein</fullName>
    </submittedName>
</protein>
<proteinExistence type="predicted"/>